<evidence type="ECO:0000313" key="2">
    <source>
        <dbReference type="EMBL" id="SVD45468.1"/>
    </source>
</evidence>
<dbReference type="AlphaFoldDB" id="A0A382VHU3"/>
<proteinExistence type="predicted"/>
<keyword evidence="1" id="KW-0812">Transmembrane</keyword>
<feature type="transmembrane region" description="Helical" evidence="1">
    <location>
        <begin position="6"/>
        <end position="24"/>
    </location>
</feature>
<sequence>MNLPGFVLSLVILIFGLSGLPLNAQQSE</sequence>
<name>A0A382VHU3_9ZZZZ</name>
<protein>
    <submittedName>
        <fullName evidence="2">Uncharacterized protein</fullName>
    </submittedName>
</protein>
<dbReference type="EMBL" id="UINC01151709">
    <property type="protein sequence ID" value="SVD45468.1"/>
    <property type="molecule type" value="Genomic_DNA"/>
</dbReference>
<keyword evidence="1" id="KW-1133">Transmembrane helix</keyword>
<gene>
    <name evidence="2" type="ORF">METZ01_LOCUS398322</name>
</gene>
<feature type="non-terminal residue" evidence="2">
    <location>
        <position position="28"/>
    </location>
</feature>
<accession>A0A382VHU3</accession>
<reference evidence="2" key="1">
    <citation type="submission" date="2018-05" db="EMBL/GenBank/DDBJ databases">
        <authorList>
            <person name="Lanie J.A."/>
            <person name="Ng W.-L."/>
            <person name="Kazmierczak K.M."/>
            <person name="Andrzejewski T.M."/>
            <person name="Davidsen T.M."/>
            <person name="Wayne K.J."/>
            <person name="Tettelin H."/>
            <person name="Glass J.I."/>
            <person name="Rusch D."/>
            <person name="Podicherti R."/>
            <person name="Tsui H.-C.T."/>
            <person name="Winkler M.E."/>
        </authorList>
    </citation>
    <scope>NUCLEOTIDE SEQUENCE</scope>
</reference>
<keyword evidence="1" id="KW-0472">Membrane</keyword>
<evidence type="ECO:0000256" key="1">
    <source>
        <dbReference type="SAM" id="Phobius"/>
    </source>
</evidence>
<organism evidence="2">
    <name type="scientific">marine metagenome</name>
    <dbReference type="NCBI Taxonomy" id="408172"/>
    <lineage>
        <taxon>unclassified sequences</taxon>
        <taxon>metagenomes</taxon>
        <taxon>ecological metagenomes</taxon>
    </lineage>
</organism>